<dbReference type="InterPro" id="IPR003439">
    <property type="entry name" value="ABC_transporter-like_ATP-bd"/>
</dbReference>
<protein>
    <submittedName>
        <fullName evidence="12">ABC transporter ATP-binding protein</fullName>
    </submittedName>
</protein>
<dbReference type="RefSeq" id="WP_186852269.1">
    <property type="nucleotide sequence ID" value="NZ_JACOPO010000002.1"/>
</dbReference>
<dbReference type="PANTHER" id="PTHR43394:SF1">
    <property type="entry name" value="ATP-BINDING CASSETTE SUB-FAMILY B MEMBER 10, MITOCHONDRIAL"/>
    <property type="match status" value="1"/>
</dbReference>
<evidence type="ECO:0000313" key="12">
    <source>
        <dbReference type="EMBL" id="MBC5721983.1"/>
    </source>
</evidence>
<keyword evidence="2" id="KW-0813">Transport</keyword>
<feature type="domain" description="ABC transmembrane type-1" evidence="11">
    <location>
        <begin position="21"/>
        <end position="299"/>
    </location>
</feature>
<evidence type="ECO:0000259" key="10">
    <source>
        <dbReference type="PROSITE" id="PS50893"/>
    </source>
</evidence>
<dbReference type="Pfam" id="PF00664">
    <property type="entry name" value="ABC_membrane"/>
    <property type="match status" value="1"/>
</dbReference>
<comment type="caution">
    <text evidence="12">The sequence shown here is derived from an EMBL/GenBank/DDBJ whole genome shotgun (WGS) entry which is preliminary data.</text>
</comment>
<dbReference type="GO" id="GO:0005886">
    <property type="term" value="C:plasma membrane"/>
    <property type="evidence" value="ECO:0007669"/>
    <property type="project" value="UniProtKB-SubCell"/>
</dbReference>
<sequence length="593" mass="64575">MLSLFLTHLEGYKKDAIKSPILITLEVICELILPLVMAEIVDVAIPAGDVGYIFLMGGLMLLLSLFAMACGVGSAKYATFASQGFGANLRQCLFDKVQEFSFADIDRFSSASLITRMTNDVNAMTMMLNMGLRMLVRAPVMLVAALVICISINARLAIVLVVVIPLMILAIGILMKICTRLFETMQKKIDGLNNTLQENLVAIRVVKAFVREDHERGKFKRSNDELMEAALNVGLKIIAIMPIMMLAMNGATVAVLYLGGRMVMAEGFLLGDLQAFINYIAQILMSVMMVAMALLQLTRAQACAHRIHEVLNTEPSVENKPQGEIYRVAPPEGQSGAVDRVLPAPRGRVEFQNVSFRYAAAGTGDDVLSGISFTVEPGQFVAIVGGTGTGKSSLVNLIPRFYDVTGGAVLVDGVDVRDYPLEELRARIGMVLQTNVLFTGTIRENLLWGRPDATEEEMIQAAKDAQAYDFIMSFPDGFDTLLTQGGTNVSGGQKQRLCIARAMLRKPAILILDDSTSAVDSATEAAIRQSFAENLKDTTVIIIAQRISSVQYADEILILDDDHIAGRGTHEELLANNTIYQEIYQSQQEGVGG</sequence>
<reference evidence="12" key="1">
    <citation type="submission" date="2020-08" db="EMBL/GenBank/DDBJ databases">
        <title>Genome public.</title>
        <authorList>
            <person name="Liu C."/>
            <person name="Sun Q."/>
        </authorList>
    </citation>
    <scope>NUCLEOTIDE SEQUENCE</scope>
    <source>
        <strain evidence="12">NSJ-23</strain>
    </source>
</reference>
<dbReference type="InterPro" id="IPR039421">
    <property type="entry name" value="Type_1_exporter"/>
</dbReference>
<feature type="transmembrane region" description="Helical" evidence="9">
    <location>
        <begin position="21"/>
        <end position="45"/>
    </location>
</feature>
<dbReference type="SMART" id="SM00382">
    <property type="entry name" value="AAA"/>
    <property type="match status" value="1"/>
</dbReference>
<dbReference type="GO" id="GO:0005524">
    <property type="term" value="F:ATP binding"/>
    <property type="evidence" value="ECO:0007669"/>
    <property type="project" value="UniProtKB-KW"/>
</dbReference>
<dbReference type="PROSITE" id="PS00211">
    <property type="entry name" value="ABC_TRANSPORTER_1"/>
    <property type="match status" value="1"/>
</dbReference>
<dbReference type="SUPFAM" id="SSF52540">
    <property type="entry name" value="P-loop containing nucleoside triphosphate hydrolases"/>
    <property type="match status" value="1"/>
</dbReference>
<dbReference type="InterPro" id="IPR003593">
    <property type="entry name" value="AAA+_ATPase"/>
</dbReference>
<dbReference type="CDD" id="cd18548">
    <property type="entry name" value="ABC_6TM_Tm287_like"/>
    <property type="match status" value="1"/>
</dbReference>
<feature type="transmembrane region" description="Helical" evidence="9">
    <location>
        <begin position="279"/>
        <end position="297"/>
    </location>
</feature>
<dbReference type="InterPro" id="IPR036640">
    <property type="entry name" value="ABC1_TM_sf"/>
</dbReference>
<dbReference type="PROSITE" id="PS50929">
    <property type="entry name" value="ABC_TM1F"/>
    <property type="match status" value="1"/>
</dbReference>
<dbReference type="Pfam" id="PF00005">
    <property type="entry name" value="ABC_tran"/>
    <property type="match status" value="1"/>
</dbReference>
<comment type="subcellular location">
    <subcellularLocation>
        <location evidence="1">Cell membrane</location>
        <topology evidence="1">Multi-pass membrane protein</topology>
    </subcellularLocation>
</comment>
<organism evidence="12 13">
    <name type="scientific">Flintibacter hominis</name>
    <dbReference type="NCBI Taxonomy" id="2763048"/>
    <lineage>
        <taxon>Bacteria</taxon>
        <taxon>Bacillati</taxon>
        <taxon>Bacillota</taxon>
        <taxon>Clostridia</taxon>
        <taxon>Eubacteriales</taxon>
        <taxon>Flintibacter</taxon>
    </lineage>
</organism>
<evidence type="ECO:0000256" key="1">
    <source>
        <dbReference type="ARBA" id="ARBA00004651"/>
    </source>
</evidence>
<name>A0A8J6J978_9FIRM</name>
<dbReference type="GO" id="GO:0015421">
    <property type="term" value="F:ABC-type oligopeptide transporter activity"/>
    <property type="evidence" value="ECO:0007669"/>
    <property type="project" value="TreeGrafter"/>
</dbReference>
<evidence type="ECO:0000256" key="9">
    <source>
        <dbReference type="SAM" id="Phobius"/>
    </source>
</evidence>
<dbReference type="AlphaFoldDB" id="A0A8J6J978"/>
<feature type="transmembrane region" description="Helical" evidence="9">
    <location>
        <begin position="51"/>
        <end position="72"/>
    </location>
</feature>
<evidence type="ECO:0000256" key="5">
    <source>
        <dbReference type="ARBA" id="ARBA00022741"/>
    </source>
</evidence>
<dbReference type="InterPro" id="IPR027417">
    <property type="entry name" value="P-loop_NTPase"/>
</dbReference>
<evidence type="ECO:0000256" key="3">
    <source>
        <dbReference type="ARBA" id="ARBA00022475"/>
    </source>
</evidence>
<evidence type="ECO:0000256" key="6">
    <source>
        <dbReference type="ARBA" id="ARBA00022840"/>
    </source>
</evidence>
<keyword evidence="6 12" id="KW-0067">ATP-binding</keyword>
<evidence type="ECO:0000256" key="7">
    <source>
        <dbReference type="ARBA" id="ARBA00022989"/>
    </source>
</evidence>
<keyword evidence="3" id="KW-1003">Cell membrane</keyword>
<dbReference type="FunFam" id="3.40.50.300:FF:000221">
    <property type="entry name" value="Multidrug ABC transporter ATP-binding protein"/>
    <property type="match status" value="1"/>
</dbReference>
<accession>A0A8J6J978</accession>
<dbReference type="GO" id="GO:0016887">
    <property type="term" value="F:ATP hydrolysis activity"/>
    <property type="evidence" value="ECO:0007669"/>
    <property type="project" value="InterPro"/>
</dbReference>
<evidence type="ECO:0000256" key="8">
    <source>
        <dbReference type="ARBA" id="ARBA00023136"/>
    </source>
</evidence>
<evidence type="ECO:0000259" key="11">
    <source>
        <dbReference type="PROSITE" id="PS50929"/>
    </source>
</evidence>
<dbReference type="PANTHER" id="PTHR43394">
    <property type="entry name" value="ATP-DEPENDENT PERMEASE MDL1, MITOCHONDRIAL"/>
    <property type="match status" value="1"/>
</dbReference>
<dbReference type="PROSITE" id="PS50893">
    <property type="entry name" value="ABC_TRANSPORTER_2"/>
    <property type="match status" value="1"/>
</dbReference>
<keyword evidence="13" id="KW-1185">Reference proteome</keyword>
<dbReference type="Gene3D" id="3.40.50.300">
    <property type="entry name" value="P-loop containing nucleotide triphosphate hydrolases"/>
    <property type="match status" value="1"/>
</dbReference>
<keyword evidence="7 9" id="KW-1133">Transmembrane helix</keyword>
<dbReference type="InterPro" id="IPR011527">
    <property type="entry name" value="ABC1_TM_dom"/>
</dbReference>
<dbReference type="Proteomes" id="UP000628736">
    <property type="component" value="Unassembled WGS sequence"/>
</dbReference>
<feature type="transmembrane region" description="Helical" evidence="9">
    <location>
        <begin position="159"/>
        <end position="178"/>
    </location>
</feature>
<evidence type="ECO:0000256" key="4">
    <source>
        <dbReference type="ARBA" id="ARBA00022692"/>
    </source>
</evidence>
<dbReference type="EMBL" id="JACOPO010000002">
    <property type="protein sequence ID" value="MBC5721983.1"/>
    <property type="molecule type" value="Genomic_DNA"/>
</dbReference>
<evidence type="ECO:0000313" key="13">
    <source>
        <dbReference type="Proteomes" id="UP000628736"/>
    </source>
</evidence>
<evidence type="ECO:0000256" key="2">
    <source>
        <dbReference type="ARBA" id="ARBA00022448"/>
    </source>
</evidence>
<feature type="transmembrane region" description="Helical" evidence="9">
    <location>
        <begin position="237"/>
        <end position="259"/>
    </location>
</feature>
<dbReference type="Gene3D" id="1.20.1560.10">
    <property type="entry name" value="ABC transporter type 1, transmembrane domain"/>
    <property type="match status" value="1"/>
</dbReference>
<feature type="domain" description="ABC transporter" evidence="10">
    <location>
        <begin position="349"/>
        <end position="586"/>
    </location>
</feature>
<keyword evidence="4 9" id="KW-0812">Transmembrane</keyword>
<feature type="transmembrane region" description="Helical" evidence="9">
    <location>
        <begin position="134"/>
        <end position="153"/>
    </location>
</feature>
<dbReference type="SUPFAM" id="SSF90123">
    <property type="entry name" value="ABC transporter transmembrane region"/>
    <property type="match status" value="1"/>
</dbReference>
<gene>
    <name evidence="12" type="ORF">H8S11_04030</name>
</gene>
<keyword evidence="5" id="KW-0547">Nucleotide-binding</keyword>
<dbReference type="InterPro" id="IPR017871">
    <property type="entry name" value="ABC_transporter-like_CS"/>
</dbReference>
<proteinExistence type="predicted"/>
<keyword evidence="8 9" id="KW-0472">Membrane</keyword>